<evidence type="ECO:0000313" key="20">
    <source>
        <dbReference type="Proteomes" id="UP000696931"/>
    </source>
</evidence>
<dbReference type="InterPro" id="IPR000014">
    <property type="entry name" value="PAS"/>
</dbReference>
<evidence type="ECO:0000259" key="18">
    <source>
        <dbReference type="PROSITE" id="PS50113"/>
    </source>
</evidence>
<feature type="domain" description="Response regulatory" evidence="16">
    <location>
        <begin position="643"/>
        <end position="759"/>
    </location>
</feature>
<dbReference type="Gene3D" id="3.40.50.2300">
    <property type="match status" value="1"/>
</dbReference>
<feature type="transmembrane region" description="Helical" evidence="14">
    <location>
        <begin position="46"/>
        <end position="77"/>
    </location>
</feature>
<protein>
    <recommendedName>
        <fullName evidence="3">histidine kinase</fullName>
        <ecNumber evidence="3">2.7.13.3</ecNumber>
    </recommendedName>
</protein>
<keyword evidence="10 14" id="KW-1133">Transmembrane helix</keyword>
<dbReference type="Pfam" id="PF00072">
    <property type="entry name" value="Response_reg"/>
    <property type="match status" value="1"/>
</dbReference>
<keyword evidence="6 14" id="KW-0812">Transmembrane</keyword>
<comment type="catalytic activity">
    <reaction evidence="1">
        <text>ATP + protein L-histidine = ADP + protein N-phospho-L-histidine.</text>
        <dbReference type="EC" id="2.7.13.3"/>
    </reaction>
</comment>
<dbReference type="InterPro" id="IPR038318">
    <property type="entry name" value="KdpD_sf"/>
</dbReference>
<dbReference type="PANTHER" id="PTHR43065:SF46">
    <property type="entry name" value="C4-DICARBOXYLATE TRANSPORT SENSOR PROTEIN DCTB"/>
    <property type="match status" value="1"/>
</dbReference>
<dbReference type="SUPFAM" id="SSF55785">
    <property type="entry name" value="PYP-like sensor domain (PAS domain)"/>
    <property type="match status" value="2"/>
</dbReference>
<dbReference type="InterPro" id="IPR004358">
    <property type="entry name" value="Sig_transdc_His_kin-like_C"/>
</dbReference>
<comment type="caution">
    <text evidence="19">The sequence shown here is derived from an EMBL/GenBank/DDBJ whole genome shotgun (WGS) entry which is preliminary data.</text>
</comment>
<organism evidence="19 20">
    <name type="scientific">Eiseniibacteriota bacterium</name>
    <dbReference type="NCBI Taxonomy" id="2212470"/>
    <lineage>
        <taxon>Bacteria</taxon>
        <taxon>Candidatus Eiseniibacteriota</taxon>
    </lineage>
</organism>
<feature type="domain" description="Histidine kinase" evidence="15">
    <location>
        <begin position="395"/>
        <end position="620"/>
    </location>
</feature>
<evidence type="ECO:0000256" key="11">
    <source>
        <dbReference type="ARBA" id="ARBA00023012"/>
    </source>
</evidence>
<dbReference type="InterPro" id="IPR013767">
    <property type="entry name" value="PAS_fold"/>
</dbReference>
<dbReference type="SUPFAM" id="SSF52172">
    <property type="entry name" value="CheY-like"/>
    <property type="match status" value="1"/>
</dbReference>
<dbReference type="Pfam" id="PF12860">
    <property type="entry name" value="PAS_7"/>
    <property type="match status" value="1"/>
</dbReference>
<keyword evidence="11" id="KW-0902">Two-component regulatory system</keyword>
<dbReference type="SMART" id="SM00448">
    <property type="entry name" value="REC"/>
    <property type="match status" value="1"/>
</dbReference>
<evidence type="ECO:0000256" key="8">
    <source>
        <dbReference type="ARBA" id="ARBA00022777"/>
    </source>
</evidence>
<dbReference type="SMART" id="SM00387">
    <property type="entry name" value="HATPase_c"/>
    <property type="match status" value="1"/>
</dbReference>
<dbReference type="Pfam" id="PF00512">
    <property type="entry name" value="HisKA"/>
    <property type="match status" value="1"/>
</dbReference>
<dbReference type="EMBL" id="JACRIW010000113">
    <property type="protein sequence ID" value="MBI5170969.1"/>
    <property type="molecule type" value="Genomic_DNA"/>
</dbReference>
<feature type="modified residue" description="4-aspartylphosphate" evidence="13">
    <location>
        <position position="694"/>
    </location>
</feature>
<keyword evidence="8" id="KW-0418">Kinase</keyword>
<dbReference type="SMART" id="SM00091">
    <property type="entry name" value="PAS"/>
    <property type="match status" value="2"/>
</dbReference>
<evidence type="ECO:0000256" key="1">
    <source>
        <dbReference type="ARBA" id="ARBA00000085"/>
    </source>
</evidence>
<keyword evidence="4 13" id="KW-0597">Phosphoprotein</keyword>
<dbReference type="PANTHER" id="PTHR43065">
    <property type="entry name" value="SENSOR HISTIDINE KINASE"/>
    <property type="match status" value="1"/>
</dbReference>
<evidence type="ECO:0000256" key="4">
    <source>
        <dbReference type="ARBA" id="ARBA00022553"/>
    </source>
</evidence>
<dbReference type="EC" id="2.7.13.3" evidence="3"/>
<evidence type="ECO:0000256" key="6">
    <source>
        <dbReference type="ARBA" id="ARBA00022692"/>
    </source>
</evidence>
<evidence type="ECO:0000256" key="2">
    <source>
        <dbReference type="ARBA" id="ARBA00004141"/>
    </source>
</evidence>
<evidence type="ECO:0000256" key="3">
    <source>
        <dbReference type="ARBA" id="ARBA00012438"/>
    </source>
</evidence>
<dbReference type="Pfam" id="PF13493">
    <property type="entry name" value="DUF4118"/>
    <property type="match status" value="1"/>
</dbReference>
<evidence type="ECO:0000256" key="10">
    <source>
        <dbReference type="ARBA" id="ARBA00022989"/>
    </source>
</evidence>
<evidence type="ECO:0000256" key="14">
    <source>
        <dbReference type="SAM" id="Phobius"/>
    </source>
</evidence>
<evidence type="ECO:0000256" key="7">
    <source>
        <dbReference type="ARBA" id="ARBA00022741"/>
    </source>
</evidence>
<dbReference type="NCBIfam" id="TIGR00229">
    <property type="entry name" value="sensory_box"/>
    <property type="match status" value="1"/>
</dbReference>
<dbReference type="SUPFAM" id="SSF55874">
    <property type="entry name" value="ATPase domain of HSP90 chaperone/DNA topoisomerase II/histidine kinase"/>
    <property type="match status" value="1"/>
</dbReference>
<keyword evidence="9" id="KW-0067">ATP-binding</keyword>
<feature type="domain" description="PAS" evidence="17">
    <location>
        <begin position="129"/>
        <end position="182"/>
    </location>
</feature>
<sequence length="760" mass="82886">MSNDETRIRRKLPAWRLLAGPAATLAFSAVLHLLEVTPAALPNPGVLFSLAVVTSAYIGGVLPGLLSAAIGAAYVTWFHSQHVWPLAFDPEDFRRLPATYLTLPALAVLVGLLQARRNAALQQAALATAAARFQDIFQRAGDAIFVADPDGRYRNVNQRACELTGYSEAELLQMRMSDVLAPGELQRQPFRIAELNARGTMRTERRFRRKDGTLFMVEISASMTPEGRLLGIVRDVTAQHDAMEKLRRALSLQQATIESATDGILVVDTHGHWVGFNRRFLDMWRIPPELANAGDDARVLAHVRGMLEDPAGFLARIEELYAHPEASSFDELTFRDGHIFERYSLPQMLDGRPVGRVWSFRDVTEVRQQAAAMRDTDRRWQQTHKLEALGRLAGGVAHDFNNMLLAILGEAELLALALPPDSPHQESVANIRAAATRSAALTRQLLAFGRRQRLEPREVVVSSLLHDLEPLMRRIVGVRVHLALQLPARDEGPRVVADPGQIEQAVLNLVVNGSDAMPEGGELVVSVAQTELSASEATRRGARAPGPYAVIEVRDSGLGVPDDVRPHLFEPFFTTKEAGKGTGLGLATVYGAVEQAGGFIEVDSVLHQGATFRVLLPVAPAHPEGAPVEPRTAEEPAGKIEATLLVAEDEPLVRQFVCATLRRLGCDVLEAESGEQALAVARAFSGRIDLLMSDVIMPGMTGPELAEQLLQDRPDVRVLLMSGYPGDELPLPQRGEASFPLLAKPFGGDALEDKLRAMLA</sequence>
<dbReference type="InterPro" id="IPR000700">
    <property type="entry name" value="PAS-assoc_C"/>
</dbReference>
<feature type="transmembrane region" description="Helical" evidence="14">
    <location>
        <begin position="98"/>
        <end position="115"/>
    </location>
</feature>
<dbReference type="Gene3D" id="3.30.450.20">
    <property type="entry name" value="PAS domain"/>
    <property type="match status" value="2"/>
</dbReference>
<keyword evidence="12 14" id="KW-0472">Membrane</keyword>
<dbReference type="InterPro" id="IPR003661">
    <property type="entry name" value="HisK_dim/P_dom"/>
</dbReference>
<dbReference type="AlphaFoldDB" id="A0A933WC65"/>
<dbReference type="Gene3D" id="1.10.287.130">
    <property type="match status" value="1"/>
</dbReference>
<dbReference type="Pfam" id="PF02518">
    <property type="entry name" value="HATPase_c"/>
    <property type="match status" value="1"/>
</dbReference>
<evidence type="ECO:0000256" key="9">
    <source>
        <dbReference type="ARBA" id="ARBA00022840"/>
    </source>
</evidence>
<dbReference type="SMART" id="SM00388">
    <property type="entry name" value="HisKA"/>
    <property type="match status" value="1"/>
</dbReference>
<dbReference type="InterPro" id="IPR001789">
    <property type="entry name" value="Sig_transdc_resp-reg_receiver"/>
</dbReference>
<gene>
    <name evidence="19" type="ORF">HZA61_15900</name>
</gene>
<dbReference type="Gene3D" id="3.30.565.10">
    <property type="entry name" value="Histidine kinase-like ATPase, C-terminal domain"/>
    <property type="match status" value="1"/>
</dbReference>
<dbReference type="GO" id="GO:0000155">
    <property type="term" value="F:phosphorelay sensor kinase activity"/>
    <property type="evidence" value="ECO:0007669"/>
    <property type="project" value="InterPro"/>
</dbReference>
<keyword evidence="5" id="KW-0808">Transferase</keyword>
<evidence type="ECO:0000259" key="16">
    <source>
        <dbReference type="PROSITE" id="PS50110"/>
    </source>
</evidence>
<reference evidence="19" key="1">
    <citation type="submission" date="2020-07" db="EMBL/GenBank/DDBJ databases">
        <title>Huge and variable diversity of episymbiotic CPR bacteria and DPANN archaea in groundwater ecosystems.</title>
        <authorList>
            <person name="He C.Y."/>
            <person name="Keren R."/>
            <person name="Whittaker M."/>
            <person name="Farag I.F."/>
            <person name="Doudna J."/>
            <person name="Cate J.H.D."/>
            <person name="Banfield J.F."/>
        </authorList>
    </citation>
    <scope>NUCLEOTIDE SEQUENCE</scope>
    <source>
        <strain evidence="19">NC_groundwater_1813_Pr3_B-0.1um_71_17</strain>
    </source>
</reference>
<evidence type="ECO:0000256" key="5">
    <source>
        <dbReference type="ARBA" id="ARBA00022679"/>
    </source>
</evidence>
<dbReference type="Proteomes" id="UP000696931">
    <property type="component" value="Unassembled WGS sequence"/>
</dbReference>
<dbReference type="InterPro" id="IPR003594">
    <property type="entry name" value="HATPase_dom"/>
</dbReference>
<evidence type="ECO:0000259" key="17">
    <source>
        <dbReference type="PROSITE" id="PS50112"/>
    </source>
</evidence>
<dbReference type="PROSITE" id="PS50112">
    <property type="entry name" value="PAS"/>
    <property type="match status" value="1"/>
</dbReference>
<evidence type="ECO:0000256" key="13">
    <source>
        <dbReference type="PROSITE-ProRule" id="PRU00169"/>
    </source>
</evidence>
<evidence type="ECO:0000313" key="19">
    <source>
        <dbReference type="EMBL" id="MBI5170969.1"/>
    </source>
</evidence>
<dbReference type="PROSITE" id="PS50110">
    <property type="entry name" value="RESPONSE_REGULATORY"/>
    <property type="match status" value="1"/>
</dbReference>
<dbReference type="Pfam" id="PF00989">
    <property type="entry name" value="PAS"/>
    <property type="match status" value="1"/>
</dbReference>
<evidence type="ECO:0000256" key="12">
    <source>
        <dbReference type="ARBA" id="ARBA00023136"/>
    </source>
</evidence>
<dbReference type="InterPro" id="IPR025201">
    <property type="entry name" value="KdpD_TM"/>
</dbReference>
<dbReference type="CDD" id="cd00082">
    <property type="entry name" value="HisKA"/>
    <property type="match status" value="1"/>
</dbReference>
<dbReference type="SUPFAM" id="SSF47384">
    <property type="entry name" value="Homodimeric domain of signal transducing histidine kinase"/>
    <property type="match status" value="1"/>
</dbReference>
<dbReference type="GO" id="GO:0005524">
    <property type="term" value="F:ATP binding"/>
    <property type="evidence" value="ECO:0007669"/>
    <property type="project" value="UniProtKB-KW"/>
</dbReference>
<dbReference type="InterPro" id="IPR036890">
    <property type="entry name" value="HATPase_C_sf"/>
</dbReference>
<feature type="transmembrane region" description="Helical" evidence="14">
    <location>
        <begin position="12"/>
        <end position="34"/>
    </location>
</feature>
<dbReference type="InterPro" id="IPR011006">
    <property type="entry name" value="CheY-like_superfamily"/>
</dbReference>
<dbReference type="GO" id="GO:0006355">
    <property type="term" value="P:regulation of DNA-templated transcription"/>
    <property type="evidence" value="ECO:0007669"/>
    <property type="project" value="InterPro"/>
</dbReference>
<dbReference type="PRINTS" id="PR00344">
    <property type="entry name" value="BCTRLSENSOR"/>
</dbReference>
<feature type="domain" description="PAC" evidence="18">
    <location>
        <begin position="201"/>
        <end position="248"/>
    </location>
</feature>
<dbReference type="CDD" id="cd00130">
    <property type="entry name" value="PAS"/>
    <property type="match status" value="1"/>
</dbReference>
<dbReference type="Gene3D" id="1.20.120.620">
    <property type="entry name" value="Backbone structure of the membrane domain of e. Coli histidine kinase receptor kdpd"/>
    <property type="match status" value="1"/>
</dbReference>
<keyword evidence="7" id="KW-0547">Nucleotide-binding</keyword>
<dbReference type="PROSITE" id="PS50109">
    <property type="entry name" value="HIS_KIN"/>
    <property type="match status" value="1"/>
</dbReference>
<name>A0A933WC65_UNCEI</name>
<dbReference type="InterPro" id="IPR036097">
    <property type="entry name" value="HisK_dim/P_sf"/>
</dbReference>
<comment type="subcellular location">
    <subcellularLocation>
        <location evidence="2">Membrane</location>
        <topology evidence="2">Multi-pass membrane protein</topology>
    </subcellularLocation>
</comment>
<dbReference type="GO" id="GO:0016020">
    <property type="term" value="C:membrane"/>
    <property type="evidence" value="ECO:0007669"/>
    <property type="project" value="UniProtKB-SubCell"/>
</dbReference>
<dbReference type="PROSITE" id="PS50113">
    <property type="entry name" value="PAC"/>
    <property type="match status" value="1"/>
</dbReference>
<evidence type="ECO:0000259" key="15">
    <source>
        <dbReference type="PROSITE" id="PS50109"/>
    </source>
</evidence>
<accession>A0A933WC65</accession>
<proteinExistence type="predicted"/>
<dbReference type="InterPro" id="IPR005467">
    <property type="entry name" value="His_kinase_dom"/>
</dbReference>
<dbReference type="InterPro" id="IPR035965">
    <property type="entry name" value="PAS-like_dom_sf"/>
</dbReference>